<organism evidence="1 2">
    <name type="scientific">Leucogyrophana mollusca</name>
    <dbReference type="NCBI Taxonomy" id="85980"/>
    <lineage>
        <taxon>Eukaryota</taxon>
        <taxon>Fungi</taxon>
        <taxon>Dikarya</taxon>
        <taxon>Basidiomycota</taxon>
        <taxon>Agaricomycotina</taxon>
        <taxon>Agaricomycetes</taxon>
        <taxon>Agaricomycetidae</taxon>
        <taxon>Boletales</taxon>
        <taxon>Boletales incertae sedis</taxon>
        <taxon>Leucogyrophana</taxon>
    </lineage>
</organism>
<comment type="caution">
    <text evidence="1">The sequence shown here is derived from an EMBL/GenBank/DDBJ whole genome shotgun (WGS) entry which is preliminary data.</text>
</comment>
<keyword evidence="2" id="KW-1185">Reference proteome</keyword>
<reference evidence="1" key="1">
    <citation type="journal article" date="2021" name="New Phytol.">
        <title>Evolutionary innovations through gain and loss of genes in the ectomycorrhizal Boletales.</title>
        <authorList>
            <person name="Wu G."/>
            <person name="Miyauchi S."/>
            <person name="Morin E."/>
            <person name="Kuo A."/>
            <person name="Drula E."/>
            <person name="Varga T."/>
            <person name="Kohler A."/>
            <person name="Feng B."/>
            <person name="Cao Y."/>
            <person name="Lipzen A."/>
            <person name="Daum C."/>
            <person name="Hundley H."/>
            <person name="Pangilinan J."/>
            <person name="Johnson J."/>
            <person name="Barry K."/>
            <person name="LaButti K."/>
            <person name="Ng V."/>
            <person name="Ahrendt S."/>
            <person name="Min B."/>
            <person name="Choi I.G."/>
            <person name="Park H."/>
            <person name="Plett J.M."/>
            <person name="Magnuson J."/>
            <person name="Spatafora J.W."/>
            <person name="Nagy L.G."/>
            <person name="Henrissat B."/>
            <person name="Grigoriev I.V."/>
            <person name="Yang Z.L."/>
            <person name="Xu J."/>
            <person name="Martin F.M."/>
        </authorList>
    </citation>
    <scope>NUCLEOTIDE SEQUENCE</scope>
    <source>
        <strain evidence="1">KUC20120723A-06</strain>
    </source>
</reference>
<evidence type="ECO:0000313" key="2">
    <source>
        <dbReference type="Proteomes" id="UP000790709"/>
    </source>
</evidence>
<evidence type="ECO:0000313" key="1">
    <source>
        <dbReference type="EMBL" id="KAH7922069.1"/>
    </source>
</evidence>
<gene>
    <name evidence="1" type="ORF">BV22DRAFT_682708</name>
</gene>
<name>A0ACB8B9U9_9AGAM</name>
<accession>A0ACB8B9U9</accession>
<sequence>MVKISVRPACDQPSSSVMSNPAILPSANIDALIASSVGALGFLFWELCITFDDEVAFIWGWSSADIANHYIGFPTSDSPKACKTWLIVQVSTVQVMITLVELILMLRDHRMKAFLVSLSVSGTVIAIIGLILTVPETQFTAMCDMTYISSSVTYFSFTFVIIEGILLFLTVVKCICILRTSTRRAPMIVLMLRDGTLTFLVLLSMVLPLSVLLTVAHGEFVSLLHPWFIAIYSCAVSPLVFLQSGALHTSALGMQGSHQYAYVVGKRPCGLSASDYHSNCHRACKSHREHRSLLGPGVHFGSADNAFMTKNIVMHRKR</sequence>
<dbReference type="Proteomes" id="UP000790709">
    <property type="component" value="Unassembled WGS sequence"/>
</dbReference>
<protein>
    <submittedName>
        <fullName evidence="1">Uncharacterized protein</fullName>
    </submittedName>
</protein>
<dbReference type="EMBL" id="MU266499">
    <property type="protein sequence ID" value="KAH7922069.1"/>
    <property type="molecule type" value="Genomic_DNA"/>
</dbReference>
<proteinExistence type="predicted"/>